<dbReference type="Proteomes" id="UP000694552">
    <property type="component" value="Unplaced"/>
</dbReference>
<dbReference type="Gene3D" id="1.10.555.10">
    <property type="entry name" value="Rho GTPase activation protein"/>
    <property type="match status" value="1"/>
</dbReference>
<reference evidence="3" key="2">
    <citation type="submission" date="2025-09" db="UniProtKB">
        <authorList>
            <consortium name="Ensembl"/>
        </authorList>
    </citation>
    <scope>IDENTIFICATION</scope>
</reference>
<dbReference type="GO" id="GO:0005096">
    <property type="term" value="F:GTPase activator activity"/>
    <property type="evidence" value="ECO:0007669"/>
    <property type="project" value="UniProtKB-KW"/>
</dbReference>
<organism evidence="3 4">
    <name type="scientific">Otus sunia</name>
    <name type="common">Oriental scops-owl</name>
    <dbReference type="NCBI Taxonomy" id="257818"/>
    <lineage>
        <taxon>Eukaryota</taxon>
        <taxon>Metazoa</taxon>
        <taxon>Chordata</taxon>
        <taxon>Craniata</taxon>
        <taxon>Vertebrata</taxon>
        <taxon>Euteleostomi</taxon>
        <taxon>Archelosauria</taxon>
        <taxon>Archosauria</taxon>
        <taxon>Dinosauria</taxon>
        <taxon>Saurischia</taxon>
        <taxon>Theropoda</taxon>
        <taxon>Coelurosauria</taxon>
        <taxon>Aves</taxon>
        <taxon>Neognathae</taxon>
        <taxon>Neoaves</taxon>
        <taxon>Telluraves</taxon>
        <taxon>Strigiformes</taxon>
        <taxon>Strigidae</taxon>
        <taxon>Otus</taxon>
    </lineage>
</organism>
<feature type="domain" description="Rho-GAP" evidence="2">
    <location>
        <begin position="55"/>
        <end position="371"/>
    </location>
</feature>
<keyword evidence="1" id="KW-0343">GTPase activation</keyword>
<reference evidence="3" key="1">
    <citation type="submission" date="2025-08" db="UniProtKB">
        <authorList>
            <consortium name="Ensembl"/>
        </authorList>
    </citation>
    <scope>IDENTIFICATION</scope>
</reference>
<dbReference type="InterPro" id="IPR057459">
    <property type="entry name" value="SYDE1/2_C2"/>
</dbReference>
<dbReference type="PROSITE" id="PS50238">
    <property type="entry name" value="RHOGAP"/>
    <property type="match status" value="1"/>
</dbReference>
<accession>A0A8C8B7M0</accession>
<protein>
    <submittedName>
        <fullName evidence="3">Synapse defective Rho GTPase homolog 1</fullName>
    </submittedName>
</protein>
<dbReference type="InterPro" id="IPR052118">
    <property type="entry name" value="Rho-GAP_regulator"/>
</dbReference>
<dbReference type="InterPro" id="IPR000198">
    <property type="entry name" value="RhoGAP_dom"/>
</dbReference>
<dbReference type="SMART" id="SM00324">
    <property type="entry name" value="RhoGAP"/>
    <property type="match status" value="1"/>
</dbReference>
<name>A0A8C8B7M0_9STRI</name>
<sequence>MKMKKLPELRRKLSLRCRAQQLAVRLQPRGVLYSKFTLVEQWDSPGEREPRVFGVELGQLVEREKTVTKVPLLIQKCVAEIEKRGLKVVGLYRLCGSAAVKKELRDAFERDSAAVTLSEQLYPDINVITGILKDFLRELPTPLITPTLYHVVLEAMAKRPPRGPPGERDAVTLLDCLPSVEKKRECLVPEKVPSAKKGGCPVPKKGCLVPKRMSSVKKGVSSSRRGGCLVPKMGCSVPKRWGARPAGPRQPRGPALRLDLLESAVVARPRPRGPESPPSNRYAGDWSVCDHQFLLVPGAAGDADYDEVAAGDGEAAVPARRSPRRRTLFVADFALGEEPEGPFGPRLNLKDFDALILDLERELAKQINVCL</sequence>
<dbReference type="GO" id="GO:0097060">
    <property type="term" value="C:synaptic membrane"/>
    <property type="evidence" value="ECO:0007669"/>
    <property type="project" value="TreeGrafter"/>
</dbReference>
<dbReference type="GO" id="GO:0046578">
    <property type="term" value="P:regulation of Ras protein signal transduction"/>
    <property type="evidence" value="ECO:0007669"/>
    <property type="project" value="TreeGrafter"/>
</dbReference>
<proteinExistence type="predicted"/>
<evidence type="ECO:0000313" key="4">
    <source>
        <dbReference type="Proteomes" id="UP000694552"/>
    </source>
</evidence>
<evidence type="ECO:0000313" key="3">
    <source>
        <dbReference type="Ensembl" id="ENSOSUP00000016163.1"/>
    </source>
</evidence>
<dbReference type="GO" id="GO:0007165">
    <property type="term" value="P:signal transduction"/>
    <property type="evidence" value="ECO:0007669"/>
    <property type="project" value="InterPro"/>
</dbReference>
<dbReference type="AlphaFoldDB" id="A0A8C8B7M0"/>
<dbReference type="SUPFAM" id="SSF48350">
    <property type="entry name" value="GTPase activation domain, GAP"/>
    <property type="match status" value="1"/>
</dbReference>
<dbReference type="GO" id="GO:0016477">
    <property type="term" value="P:cell migration"/>
    <property type="evidence" value="ECO:0007669"/>
    <property type="project" value="TreeGrafter"/>
</dbReference>
<evidence type="ECO:0000259" key="2">
    <source>
        <dbReference type="PROSITE" id="PS50238"/>
    </source>
</evidence>
<dbReference type="Pfam" id="PF25336">
    <property type="entry name" value="C2_SYDE"/>
    <property type="match status" value="1"/>
</dbReference>
<dbReference type="PANTHER" id="PTHR46150">
    <property type="entry name" value="RHO GTPASE-ACTIVATING PROTEIN 100F"/>
    <property type="match status" value="1"/>
</dbReference>
<dbReference type="PANTHER" id="PTHR46150:SF2">
    <property type="entry name" value="RHO GTPASE-ACTIVATING PROTEIN SYDE1"/>
    <property type="match status" value="1"/>
</dbReference>
<dbReference type="Ensembl" id="ENSOSUT00000016716.1">
    <property type="protein sequence ID" value="ENSOSUP00000016163.1"/>
    <property type="gene ID" value="ENSOSUG00000011548.1"/>
</dbReference>
<keyword evidence="4" id="KW-1185">Reference proteome</keyword>
<evidence type="ECO:0000256" key="1">
    <source>
        <dbReference type="ARBA" id="ARBA00022468"/>
    </source>
</evidence>
<dbReference type="InterPro" id="IPR008936">
    <property type="entry name" value="Rho_GTPase_activation_prot"/>
</dbReference>
<dbReference type="Pfam" id="PF00620">
    <property type="entry name" value="RhoGAP"/>
    <property type="match status" value="1"/>
</dbReference>